<dbReference type="PROSITE" id="PS51910">
    <property type="entry name" value="GH18_2"/>
    <property type="match status" value="1"/>
</dbReference>
<dbReference type="SMART" id="SM00636">
    <property type="entry name" value="Glyco_18"/>
    <property type="match status" value="1"/>
</dbReference>
<dbReference type="Gene3D" id="3.20.20.80">
    <property type="entry name" value="Glycosidases"/>
    <property type="match status" value="1"/>
</dbReference>
<dbReference type="Pfam" id="PF00704">
    <property type="entry name" value="Glyco_hydro_18"/>
    <property type="match status" value="1"/>
</dbReference>
<evidence type="ECO:0000256" key="6">
    <source>
        <dbReference type="RuleBase" id="RU004453"/>
    </source>
</evidence>
<evidence type="ECO:0000313" key="10">
    <source>
        <dbReference type="Proteomes" id="UP000199656"/>
    </source>
</evidence>
<sequence>MKLVKLLTATALLLSVMHTSQAQFKVIGYIFSRGNIVADLEQVDLDKLTHLNIAFINPDTTGVFKPIPALDTVVQIAHQHNVKVMMSCGGGSRHVYYARLLSDAYRPQVVSNFIAFLDKYNLDGIDVDIEGDDIDDNYENFVVALSNPLHQRGKLLTAALAYYTRNRISDRALSQFDFVNLMAYDKTGPWRPSAPGQHSPMSYVTDHLDYWSKERNMPKEKLVVGVPFYGYGFGPLADTSKRYQSMSYKDIIAAFPGAATQDEMALPNNGGTIYYNGMPTIKAKTEVAMQRGSGVMIWQLLADTNNDTSLLNVITQTIRKQP</sequence>
<accession>A0A1H4DZG0</accession>
<name>A0A1H4DZG0_9BACT</name>
<comment type="catalytic activity">
    <reaction evidence="1">
        <text>Random endo-hydrolysis of N-acetyl-beta-D-glucosaminide (1-&gt;4)-beta-linkages in chitin and chitodextrins.</text>
        <dbReference type="EC" id="3.2.1.14"/>
    </reaction>
</comment>
<dbReference type="PROSITE" id="PS01095">
    <property type="entry name" value="GH18_1"/>
    <property type="match status" value="1"/>
</dbReference>
<dbReference type="GO" id="GO:0005975">
    <property type="term" value="P:carbohydrate metabolic process"/>
    <property type="evidence" value="ECO:0007669"/>
    <property type="project" value="InterPro"/>
</dbReference>
<evidence type="ECO:0000259" key="8">
    <source>
        <dbReference type="PROSITE" id="PS51910"/>
    </source>
</evidence>
<gene>
    <name evidence="9" type="ORF">SAMN05660909_03418</name>
</gene>
<dbReference type="InterPro" id="IPR011583">
    <property type="entry name" value="Chitinase_II/V-like_cat"/>
</dbReference>
<evidence type="ECO:0000313" key="9">
    <source>
        <dbReference type="EMBL" id="SEA78016.1"/>
    </source>
</evidence>
<keyword evidence="10" id="KW-1185">Reference proteome</keyword>
<protein>
    <recommendedName>
        <fullName evidence="2">chitinase</fullName>
        <ecNumber evidence="2">3.2.1.14</ecNumber>
    </recommendedName>
</protein>
<dbReference type="InterPro" id="IPR001223">
    <property type="entry name" value="Glyco_hydro18_cat"/>
</dbReference>
<dbReference type="InterPro" id="IPR050314">
    <property type="entry name" value="Glycosyl_Hydrlase_18"/>
</dbReference>
<dbReference type="InterPro" id="IPR001579">
    <property type="entry name" value="Glyco_hydro_18_chit_AS"/>
</dbReference>
<evidence type="ECO:0000256" key="3">
    <source>
        <dbReference type="ARBA" id="ARBA00022801"/>
    </source>
</evidence>
<dbReference type="PANTHER" id="PTHR11177">
    <property type="entry name" value="CHITINASE"/>
    <property type="match status" value="1"/>
</dbReference>
<dbReference type="Proteomes" id="UP000199656">
    <property type="component" value="Unassembled WGS sequence"/>
</dbReference>
<keyword evidence="4 5" id="KW-0326">Glycosidase</keyword>
<evidence type="ECO:0000256" key="1">
    <source>
        <dbReference type="ARBA" id="ARBA00000822"/>
    </source>
</evidence>
<comment type="similarity">
    <text evidence="6">Belongs to the glycosyl hydrolase 18 family.</text>
</comment>
<evidence type="ECO:0000256" key="2">
    <source>
        <dbReference type="ARBA" id="ARBA00012729"/>
    </source>
</evidence>
<dbReference type="RefSeq" id="WP_089763148.1">
    <property type="nucleotide sequence ID" value="NZ_BKAT01000026.1"/>
</dbReference>
<proteinExistence type="inferred from homology"/>
<feature type="signal peptide" evidence="7">
    <location>
        <begin position="1"/>
        <end position="22"/>
    </location>
</feature>
<dbReference type="AlphaFoldDB" id="A0A1H4DZG0"/>
<dbReference type="PANTHER" id="PTHR11177:SF317">
    <property type="entry name" value="CHITINASE 12-RELATED"/>
    <property type="match status" value="1"/>
</dbReference>
<dbReference type="InterPro" id="IPR017853">
    <property type="entry name" value="GH"/>
</dbReference>
<dbReference type="SUPFAM" id="SSF51445">
    <property type="entry name" value="(Trans)glycosidases"/>
    <property type="match status" value="1"/>
</dbReference>
<dbReference type="Gene3D" id="3.40.5.30">
    <property type="entry name" value="(Trans)glycosidases - domain 2"/>
    <property type="match status" value="1"/>
</dbReference>
<feature type="domain" description="GH18" evidence="8">
    <location>
        <begin position="24"/>
        <end position="322"/>
    </location>
</feature>
<dbReference type="GO" id="GO:0008843">
    <property type="term" value="F:endochitinase activity"/>
    <property type="evidence" value="ECO:0007669"/>
    <property type="project" value="UniProtKB-EC"/>
</dbReference>
<reference evidence="10" key="1">
    <citation type="submission" date="2016-10" db="EMBL/GenBank/DDBJ databases">
        <authorList>
            <person name="Varghese N."/>
            <person name="Submissions S."/>
        </authorList>
    </citation>
    <scope>NUCLEOTIDE SEQUENCE [LARGE SCALE GENOMIC DNA]</scope>
    <source>
        <strain evidence="10">DSM 23920</strain>
    </source>
</reference>
<dbReference type="OrthoDB" id="9775889at2"/>
<dbReference type="STRING" id="408074.SAMN05660909_03418"/>
<keyword evidence="3 5" id="KW-0378">Hydrolase</keyword>
<keyword evidence="7" id="KW-0732">Signal</keyword>
<evidence type="ECO:0000256" key="4">
    <source>
        <dbReference type="ARBA" id="ARBA00023295"/>
    </source>
</evidence>
<dbReference type="EMBL" id="FNRL01000015">
    <property type="protein sequence ID" value="SEA78016.1"/>
    <property type="molecule type" value="Genomic_DNA"/>
</dbReference>
<dbReference type="GO" id="GO:0008061">
    <property type="term" value="F:chitin binding"/>
    <property type="evidence" value="ECO:0007669"/>
    <property type="project" value="InterPro"/>
</dbReference>
<dbReference type="EC" id="3.2.1.14" evidence="2"/>
<organism evidence="9 10">
    <name type="scientific">Chitinophaga terrae</name>
    <name type="common">ex Kim and Jung 2007</name>
    <dbReference type="NCBI Taxonomy" id="408074"/>
    <lineage>
        <taxon>Bacteria</taxon>
        <taxon>Pseudomonadati</taxon>
        <taxon>Bacteroidota</taxon>
        <taxon>Chitinophagia</taxon>
        <taxon>Chitinophagales</taxon>
        <taxon>Chitinophagaceae</taxon>
        <taxon>Chitinophaga</taxon>
    </lineage>
</organism>
<evidence type="ECO:0000256" key="7">
    <source>
        <dbReference type="SAM" id="SignalP"/>
    </source>
</evidence>
<feature type="chain" id="PRO_5011536086" description="chitinase" evidence="7">
    <location>
        <begin position="23"/>
        <end position="322"/>
    </location>
</feature>
<evidence type="ECO:0000256" key="5">
    <source>
        <dbReference type="RuleBase" id="RU000489"/>
    </source>
</evidence>